<reference evidence="8" key="1">
    <citation type="journal article" date="2014" name="PLoS ONE">
        <title>The genome and linkage map of the northern pike (Esox lucius): conserved synteny revealed between the salmonid sister group and the Neoteleostei.</title>
        <authorList>
            <person name="Rondeau E.B."/>
            <person name="Minkley D.R."/>
            <person name="Leong J.S."/>
            <person name="Messmer A.M."/>
            <person name="Jantzen J.R."/>
            <person name="von Schalburg K.R."/>
            <person name="Lemon C."/>
            <person name="Bird N.H."/>
            <person name="Koop B.F."/>
        </authorList>
    </citation>
    <scope>NUCLEOTIDE SEQUENCE</scope>
</reference>
<dbReference type="Bgee" id="ENSELUG00000004218">
    <property type="expression patterns" value="Expressed in bone element and 6 other cell types or tissues"/>
</dbReference>
<evidence type="ECO:0000256" key="3">
    <source>
        <dbReference type="ARBA" id="ARBA00023180"/>
    </source>
</evidence>
<dbReference type="RefSeq" id="XP_019900750.1">
    <property type="nucleotide sequence ID" value="XM_020045191.3"/>
</dbReference>
<dbReference type="KEGG" id="els:105009140"/>
<dbReference type="Proteomes" id="UP000265140">
    <property type="component" value="Chromosome 13"/>
</dbReference>
<protein>
    <recommendedName>
        <fullName evidence="6">Interleukin-12 beta central domain-containing protein</fullName>
    </recommendedName>
</protein>
<keyword evidence="1 5" id="KW-0732">Signal</keyword>
<dbReference type="InterPro" id="IPR019482">
    <property type="entry name" value="IL-12_beta_cen-dom"/>
</dbReference>
<dbReference type="RefSeq" id="XP_010866848.2">
    <property type="nucleotide sequence ID" value="XM_010868546.2"/>
</dbReference>
<dbReference type="GeneTree" id="ENSGT00390000012630"/>
<dbReference type="Gene3D" id="2.60.40.10">
    <property type="entry name" value="Immunoglobulins"/>
    <property type="match status" value="2"/>
</dbReference>
<reference evidence="7" key="3">
    <citation type="submission" date="2025-08" db="UniProtKB">
        <authorList>
            <consortium name="Ensembl"/>
        </authorList>
    </citation>
    <scope>IDENTIFICATION</scope>
</reference>
<keyword evidence="8" id="KW-1185">Reference proteome</keyword>
<feature type="chain" id="PRO_5018058726" description="Interleukin-12 beta central domain-containing protein" evidence="5">
    <location>
        <begin position="21"/>
        <end position="328"/>
    </location>
</feature>
<dbReference type="PANTHER" id="PTHR48485:SF3">
    <property type="entry name" value="INTERLEUKIN-12 SUBUNIT BETA"/>
    <property type="match status" value="1"/>
</dbReference>
<accession>A0A3P8ZHT8</accession>
<dbReference type="OrthoDB" id="9945899at2759"/>
<proteinExistence type="predicted"/>
<evidence type="ECO:0000256" key="2">
    <source>
        <dbReference type="ARBA" id="ARBA00023157"/>
    </source>
</evidence>
<evidence type="ECO:0000313" key="7">
    <source>
        <dbReference type="Ensembl" id="ENSELUP00000027882.1"/>
    </source>
</evidence>
<evidence type="ECO:0000259" key="6">
    <source>
        <dbReference type="Pfam" id="PF10420"/>
    </source>
</evidence>
<dbReference type="InterPro" id="IPR036116">
    <property type="entry name" value="FN3_sf"/>
</dbReference>
<sequence>MTLVPWVVMLLCVSLPRAQGLIFSEIYVVSDEHSSVNLTCPMAFSGPLTWTHGDQPLDSDNAQVQGHNLILNDIWHGEYSCWNGERKLGSVYLLEALKEDGAGGTDSSISCWAKSYDCIITCIWTNSEFSTVRLGLGHACTHGQENCTWVYPATNLQNKGFHFNLSHSLSPYTEEITPLVVTAEAINEFKYLRKTKRFYLRDIVQPDSPTVVTCLMNGENLEVKVEPPTTWNSPPSYFPLEHQIAYILKDNGEEKHSMELHIPKYVSKVRVRSRDPLVPSAWSQWTPWKNIIGDKKDKRNKGKYIIRCNAGGKKGNKTKSRPAMSANH</sequence>
<name>A0A3P8ZHT8_ESOLU</name>
<feature type="signal peptide" evidence="5">
    <location>
        <begin position="1"/>
        <end position="20"/>
    </location>
</feature>
<dbReference type="InterPro" id="IPR013783">
    <property type="entry name" value="Ig-like_fold"/>
</dbReference>
<dbReference type="PANTHER" id="PTHR48485">
    <property type="entry name" value="INTERLEUKIN-12 SUBUNIT BETA-RELATED"/>
    <property type="match status" value="1"/>
</dbReference>
<evidence type="ECO:0000313" key="8">
    <source>
        <dbReference type="Proteomes" id="UP000265140"/>
    </source>
</evidence>
<evidence type="ECO:0000256" key="1">
    <source>
        <dbReference type="ARBA" id="ARBA00022729"/>
    </source>
</evidence>
<dbReference type="GeneID" id="105009140"/>
<feature type="domain" description="Interleukin-12 beta central" evidence="6">
    <location>
        <begin position="108"/>
        <end position="186"/>
    </location>
</feature>
<dbReference type="SUPFAM" id="SSF49265">
    <property type="entry name" value="Fibronectin type III"/>
    <property type="match status" value="1"/>
</dbReference>
<evidence type="ECO:0000256" key="4">
    <source>
        <dbReference type="SAM" id="MobiDB-lite"/>
    </source>
</evidence>
<keyword evidence="3" id="KW-0325">Glycoprotein</keyword>
<dbReference type="RefSeq" id="XP_034152184.1">
    <property type="nucleotide sequence ID" value="XM_034296293.1"/>
</dbReference>
<dbReference type="Ensembl" id="ENSELUT00000014896.3">
    <property type="protein sequence ID" value="ENSELUP00000027882.1"/>
    <property type="gene ID" value="ENSELUG00000004218.3"/>
</dbReference>
<keyword evidence="2" id="KW-1015">Disulfide bond</keyword>
<dbReference type="CTD" id="100001799"/>
<dbReference type="STRING" id="8010.ENSELUP00000027882"/>
<reference evidence="7" key="2">
    <citation type="submission" date="2020-02" db="EMBL/GenBank/DDBJ databases">
        <title>Esox lucius (northern pike) genome, fEsoLuc1, primary haplotype.</title>
        <authorList>
            <person name="Myers G."/>
            <person name="Karagic N."/>
            <person name="Meyer A."/>
            <person name="Pippel M."/>
            <person name="Reichard M."/>
            <person name="Winkler S."/>
            <person name="Tracey A."/>
            <person name="Sims Y."/>
            <person name="Howe K."/>
            <person name="Rhie A."/>
            <person name="Formenti G."/>
            <person name="Durbin R."/>
            <person name="Fedrigo O."/>
            <person name="Jarvis E.D."/>
        </authorList>
    </citation>
    <scope>NUCLEOTIDE SEQUENCE [LARGE SCALE GENOMIC DNA]</scope>
</reference>
<evidence type="ECO:0000256" key="5">
    <source>
        <dbReference type="SAM" id="SignalP"/>
    </source>
</evidence>
<reference evidence="7" key="4">
    <citation type="submission" date="2025-09" db="UniProtKB">
        <authorList>
            <consortium name="Ensembl"/>
        </authorList>
    </citation>
    <scope>IDENTIFICATION</scope>
</reference>
<dbReference type="Pfam" id="PF10420">
    <property type="entry name" value="IL12p40_C"/>
    <property type="match status" value="1"/>
</dbReference>
<feature type="region of interest" description="Disordered" evidence="4">
    <location>
        <begin position="308"/>
        <end position="328"/>
    </location>
</feature>
<dbReference type="InterPro" id="IPR050676">
    <property type="entry name" value="IL-12"/>
</dbReference>
<organism evidence="7 8">
    <name type="scientific">Esox lucius</name>
    <name type="common">Northern pike</name>
    <dbReference type="NCBI Taxonomy" id="8010"/>
    <lineage>
        <taxon>Eukaryota</taxon>
        <taxon>Metazoa</taxon>
        <taxon>Chordata</taxon>
        <taxon>Craniata</taxon>
        <taxon>Vertebrata</taxon>
        <taxon>Euteleostomi</taxon>
        <taxon>Actinopterygii</taxon>
        <taxon>Neopterygii</taxon>
        <taxon>Teleostei</taxon>
        <taxon>Protacanthopterygii</taxon>
        <taxon>Esociformes</taxon>
        <taxon>Esocidae</taxon>
        <taxon>Esox</taxon>
    </lineage>
</organism>
<dbReference type="AlphaFoldDB" id="A0A3P8ZHT8"/>